<dbReference type="InterPro" id="IPR002559">
    <property type="entry name" value="Transposase_11"/>
</dbReference>
<dbReference type="SUPFAM" id="SSF53098">
    <property type="entry name" value="Ribonuclease H-like"/>
    <property type="match status" value="1"/>
</dbReference>
<dbReference type="GO" id="GO:0004803">
    <property type="term" value="F:transposase activity"/>
    <property type="evidence" value="ECO:0007669"/>
    <property type="project" value="InterPro"/>
</dbReference>
<dbReference type="RefSeq" id="WP_057573245.1">
    <property type="nucleotide sequence ID" value="NZ_CZAB01000156.1"/>
</dbReference>
<dbReference type="PANTHER" id="PTHR34614:SF2">
    <property type="entry name" value="TRANSPOSASE IS4-LIKE DOMAIN-CONTAINING PROTEIN"/>
    <property type="match status" value="1"/>
</dbReference>
<evidence type="ECO:0000313" key="3">
    <source>
        <dbReference type="Proteomes" id="UP000095512"/>
    </source>
</evidence>
<name>A0A174V8N5_9FIRM</name>
<sequence length="516" mass="59479">MSSLVYVKNPNGKIYIYSNVSVYDKETKKVKHIRKSIGHLDPATGEVVPNRRKGDIARKKAETKEPAGRCVVENTGIQSLLDKAVSDIGLTVPLTAVFPDDWKRILTCAYYLVSEGGALCHIEQWQRMYPPPCRSLLASRRVSELLVRLTPALQQNFFSRWIDVNRQKDVYAMDITSVSSYSELIDFVRWGYNRDGEKLPQINLLMLTGVTSHMPLYYRIIPGSIKDVNTLEDSIANISVLDSPTCHFVMDKGFYSEPNLDAMYASHKKFLVGVPFTVGFACKAVERYRDSIRSHHNYCAVFGDELYAVTESSTWKGHRFYIHVYHDSFKAATDERNFDHILHCCYEELMAGRHVKEHASYYDKFFQVHKTPVRGIRVDYNEEAISRHKRNHIGWFVLVSNHIKDKTKALEVYRDKDAVEKCFDDLKNDLDMKRLRIHSAAAMEGRIFIQFIALLITTRLKQVMNAAGWFKNHDLQKVISEMKTVRSVSINGTRKKYTTELTPFQKDIYELYGLTP</sequence>
<dbReference type="AlphaFoldDB" id="A0A174V8N5"/>
<gene>
    <name evidence="2" type="ORF">ERS852480_05337</name>
</gene>
<organism evidence="2 3">
    <name type="scientific">Enterocloster clostridioformis</name>
    <dbReference type="NCBI Taxonomy" id="1531"/>
    <lineage>
        <taxon>Bacteria</taxon>
        <taxon>Bacillati</taxon>
        <taxon>Bacillota</taxon>
        <taxon>Clostridia</taxon>
        <taxon>Lachnospirales</taxon>
        <taxon>Lachnospiraceae</taxon>
        <taxon>Enterocloster</taxon>
    </lineage>
</organism>
<dbReference type="GO" id="GO:0006313">
    <property type="term" value="P:DNA transposition"/>
    <property type="evidence" value="ECO:0007669"/>
    <property type="project" value="InterPro"/>
</dbReference>
<accession>A0A174V8N5</accession>
<evidence type="ECO:0000259" key="1">
    <source>
        <dbReference type="Pfam" id="PF01609"/>
    </source>
</evidence>
<dbReference type="EMBL" id="CZAB01000156">
    <property type="protein sequence ID" value="CUQ28647.1"/>
    <property type="molecule type" value="Genomic_DNA"/>
</dbReference>
<proteinExistence type="predicted"/>
<evidence type="ECO:0000313" key="2">
    <source>
        <dbReference type="EMBL" id="CUQ28647.1"/>
    </source>
</evidence>
<dbReference type="Pfam" id="PF01609">
    <property type="entry name" value="DDE_Tnp_1"/>
    <property type="match status" value="1"/>
</dbReference>
<reference evidence="2 3" key="1">
    <citation type="submission" date="2015-09" db="EMBL/GenBank/DDBJ databases">
        <authorList>
            <consortium name="Pathogen Informatics"/>
        </authorList>
    </citation>
    <scope>NUCLEOTIDE SEQUENCE [LARGE SCALE GENOMIC DNA]</scope>
    <source>
        <strain evidence="2 3">2789STDY5834865</strain>
    </source>
</reference>
<feature type="domain" description="Transposase IS4-like" evidence="1">
    <location>
        <begin position="167"/>
        <end position="455"/>
    </location>
</feature>
<dbReference type="Proteomes" id="UP000095512">
    <property type="component" value="Unassembled WGS sequence"/>
</dbReference>
<protein>
    <submittedName>
        <fullName evidence="2">Transposase</fullName>
    </submittedName>
</protein>
<dbReference type="PANTHER" id="PTHR34614">
    <property type="match status" value="1"/>
</dbReference>
<dbReference type="InterPro" id="IPR012337">
    <property type="entry name" value="RNaseH-like_sf"/>
</dbReference>
<dbReference type="GO" id="GO:0003677">
    <property type="term" value="F:DNA binding"/>
    <property type="evidence" value="ECO:0007669"/>
    <property type="project" value="InterPro"/>
</dbReference>